<proteinExistence type="predicted"/>
<evidence type="ECO:0000313" key="3">
    <source>
        <dbReference type="Proteomes" id="UP000246991"/>
    </source>
</evidence>
<evidence type="ECO:0000256" key="1">
    <source>
        <dbReference type="SAM" id="MobiDB-lite"/>
    </source>
</evidence>
<dbReference type="OrthoDB" id="10529330at2759"/>
<accession>A0A317SKB4</accession>
<dbReference type="EMBL" id="PYWC01000057">
    <property type="protein sequence ID" value="PWW74748.1"/>
    <property type="molecule type" value="Genomic_DNA"/>
</dbReference>
<sequence length="132" mass="13200">MVGLSPVATAAVIAGTTAATTTTTTTTTIASTAAAAELKTESSSSSSPSSPPPLSSSSVTPTSTHPSSSGNAGDNNARLPKTFSQLMEDLIRTHSSTASPSGQKYSTDLLQGTIGHHKDAMFGGGTYFGSFT</sequence>
<evidence type="ECO:0000313" key="2">
    <source>
        <dbReference type="EMBL" id="PWW74748.1"/>
    </source>
</evidence>
<keyword evidence="3" id="KW-1185">Reference proteome</keyword>
<feature type="region of interest" description="Disordered" evidence="1">
    <location>
        <begin position="34"/>
        <end position="104"/>
    </location>
</feature>
<feature type="compositionally biased region" description="Low complexity" evidence="1">
    <location>
        <begin position="34"/>
        <end position="48"/>
    </location>
</feature>
<feature type="compositionally biased region" description="Low complexity" evidence="1">
    <location>
        <begin position="55"/>
        <end position="70"/>
    </location>
</feature>
<dbReference type="Proteomes" id="UP000246991">
    <property type="component" value="Unassembled WGS sequence"/>
</dbReference>
<reference evidence="2 3" key="1">
    <citation type="submission" date="2018-03" db="EMBL/GenBank/DDBJ databases">
        <title>Genomes of Pezizomycetes fungi and the evolution of truffles.</title>
        <authorList>
            <person name="Murat C."/>
            <person name="Payen T."/>
            <person name="Noel B."/>
            <person name="Kuo A."/>
            <person name="Martin F.M."/>
        </authorList>
    </citation>
    <scope>NUCLEOTIDE SEQUENCE [LARGE SCALE GENOMIC DNA]</scope>
    <source>
        <strain evidence="2">091103-1</strain>
    </source>
</reference>
<feature type="compositionally biased region" description="Polar residues" evidence="1">
    <location>
        <begin position="93"/>
        <end position="104"/>
    </location>
</feature>
<name>A0A317SKB4_9PEZI</name>
<comment type="caution">
    <text evidence="2">The sequence shown here is derived from an EMBL/GenBank/DDBJ whole genome shotgun (WGS) entry which is preliminary data.</text>
</comment>
<organism evidence="2 3">
    <name type="scientific">Tuber magnatum</name>
    <name type="common">white Piedmont truffle</name>
    <dbReference type="NCBI Taxonomy" id="42249"/>
    <lineage>
        <taxon>Eukaryota</taxon>
        <taxon>Fungi</taxon>
        <taxon>Dikarya</taxon>
        <taxon>Ascomycota</taxon>
        <taxon>Pezizomycotina</taxon>
        <taxon>Pezizomycetes</taxon>
        <taxon>Pezizales</taxon>
        <taxon>Tuberaceae</taxon>
        <taxon>Tuber</taxon>
    </lineage>
</organism>
<gene>
    <name evidence="2" type="ORF">C7212DRAFT_328779</name>
</gene>
<protein>
    <submittedName>
        <fullName evidence="2">Uncharacterized protein</fullName>
    </submittedName>
</protein>
<dbReference type="AlphaFoldDB" id="A0A317SKB4"/>